<accession>A0A075A0Y6</accession>
<evidence type="ECO:0000256" key="5">
    <source>
        <dbReference type="ARBA" id="ARBA00022695"/>
    </source>
</evidence>
<dbReference type="Pfam" id="PF01467">
    <property type="entry name" value="CTP_transf_like"/>
    <property type="match status" value="2"/>
</dbReference>
<keyword evidence="5" id="KW-0548">Nucleotidyltransferase</keyword>
<dbReference type="GO" id="GO:0004306">
    <property type="term" value="F:ethanolamine-phosphate cytidylyltransferase activity"/>
    <property type="evidence" value="ECO:0007669"/>
    <property type="project" value="UniProtKB-EC"/>
</dbReference>
<comment type="pathway">
    <text evidence="9">Phospholipid metabolism; phosphatidylethanolamine biosynthesis; phosphatidylethanolamine from ethanolamine: step 2/3.</text>
</comment>
<protein>
    <recommendedName>
        <fullName evidence="10">ethanolamine-phosphate cytidylyltransferase</fullName>
        <ecNumber evidence="10">2.7.7.14</ecNumber>
    </recommendedName>
    <alternativeName>
        <fullName evidence="11">CTP:phosphoethanolamine cytidylyltransferase</fullName>
    </alternativeName>
</protein>
<evidence type="ECO:0000256" key="10">
    <source>
        <dbReference type="ARBA" id="ARBA00024221"/>
    </source>
</evidence>
<organism evidence="14 15">
    <name type="scientific">Opisthorchis viverrini</name>
    <name type="common">Southeast Asian liver fluke</name>
    <dbReference type="NCBI Taxonomy" id="6198"/>
    <lineage>
        <taxon>Eukaryota</taxon>
        <taxon>Metazoa</taxon>
        <taxon>Spiralia</taxon>
        <taxon>Lophotrochozoa</taxon>
        <taxon>Platyhelminthes</taxon>
        <taxon>Trematoda</taxon>
        <taxon>Digenea</taxon>
        <taxon>Opisthorchiida</taxon>
        <taxon>Opisthorchiata</taxon>
        <taxon>Opisthorchiidae</taxon>
        <taxon>Opisthorchis</taxon>
    </lineage>
</organism>
<dbReference type="UniPathway" id="UPA00558">
    <property type="reaction ID" value="UER00742"/>
</dbReference>
<comment type="pathway">
    <text evidence="1">Lipid metabolism.</text>
</comment>
<evidence type="ECO:0000256" key="6">
    <source>
        <dbReference type="ARBA" id="ARBA00023098"/>
    </source>
</evidence>
<keyword evidence="4" id="KW-0808">Transferase</keyword>
<dbReference type="Gene3D" id="3.40.50.620">
    <property type="entry name" value="HUPs"/>
    <property type="match status" value="3"/>
</dbReference>
<feature type="domain" description="Cytidyltransferase-like" evidence="13">
    <location>
        <begin position="277"/>
        <end position="311"/>
    </location>
</feature>
<name>A0A075A0Y6_OPIVI</name>
<dbReference type="EC" id="2.7.7.14" evidence="10"/>
<keyword evidence="15" id="KW-1185">Reference proteome</keyword>
<dbReference type="EMBL" id="KL596639">
    <property type="protein sequence ID" value="KER31922.1"/>
    <property type="molecule type" value="Genomic_DNA"/>
</dbReference>
<feature type="region of interest" description="Disordered" evidence="12">
    <location>
        <begin position="212"/>
        <end position="232"/>
    </location>
</feature>
<dbReference type="AlphaFoldDB" id="A0A075A0Y6"/>
<reference evidence="14 15" key="1">
    <citation type="submission" date="2013-11" db="EMBL/GenBank/DDBJ databases">
        <title>Opisthorchis viverrini - life in the bile duct.</title>
        <authorList>
            <person name="Young N.D."/>
            <person name="Nagarajan N."/>
            <person name="Lin S.J."/>
            <person name="Korhonen P.K."/>
            <person name="Jex A.R."/>
            <person name="Hall R.S."/>
            <person name="Safavi-Hemami H."/>
            <person name="Kaewkong W."/>
            <person name="Bertrand D."/>
            <person name="Gao S."/>
            <person name="Seet Q."/>
            <person name="Wongkham S."/>
            <person name="Teh B.T."/>
            <person name="Wongkham C."/>
            <person name="Intapan P.M."/>
            <person name="Maleewong W."/>
            <person name="Yang X."/>
            <person name="Hu M."/>
            <person name="Wang Z."/>
            <person name="Hofmann A."/>
            <person name="Sternberg P.W."/>
            <person name="Tan P."/>
            <person name="Wang J."/>
            <person name="Gasser R.B."/>
        </authorList>
    </citation>
    <scope>NUCLEOTIDE SEQUENCE [LARGE SCALE GENOMIC DNA]</scope>
</reference>
<evidence type="ECO:0000259" key="13">
    <source>
        <dbReference type="Pfam" id="PF01467"/>
    </source>
</evidence>
<dbReference type="Proteomes" id="UP000054324">
    <property type="component" value="Unassembled WGS sequence"/>
</dbReference>
<evidence type="ECO:0000313" key="14">
    <source>
        <dbReference type="EMBL" id="KER31922.1"/>
    </source>
</evidence>
<dbReference type="NCBIfam" id="TIGR00125">
    <property type="entry name" value="cyt_tran_rel"/>
    <property type="match status" value="1"/>
</dbReference>
<evidence type="ECO:0000256" key="3">
    <source>
        <dbReference type="ARBA" id="ARBA00022516"/>
    </source>
</evidence>
<dbReference type="GO" id="GO:0006646">
    <property type="term" value="P:phosphatidylethanolamine biosynthetic process"/>
    <property type="evidence" value="ECO:0007669"/>
    <property type="project" value="UniProtKB-UniPathway"/>
</dbReference>
<dbReference type="PANTHER" id="PTHR45780">
    <property type="entry name" value="ETHANOLAMINE-PHOSPHATE CYTIDYLYLTRANSFERASE"/>
    <property type="match status" value="1"/>
</dbReference>
<gene>
    <name evidence="14" type="ORF">T265_12884</name>
</gene>
<keyword evidence="7" id="KW-0594">Phospholipid biosynthesis</keyword>
<dbReference type="CTD" id="20327052"/>
<feature type="non-terminal residue" evidence="14">
    <location>
        <position position="1"/>
    </location>
</feature>
<evidence type="ECO:0000256" key="8">
    <source>
        <dbReference type="ARBA" id="ARBA00023264"/>
    </source>
</evidence>
<dbReference type="PANTHER" id="PTHR45780:SF2">
    <property type="entry name" value="ETHANOLAMINE-PHOSPHATE CYTIDYLYLTRANSFERASE"/>
    <property type="match status" value="1"/>
</dbReference>
<evidence type="ECO:0000256" key="9">
    <source>
        <dbReference type="ARBA" id="ARBA00024191"/>
    </source>
</evidence>
<sequence>NGAESNQSISNAGSRTSLGRWLVCSFHIHQNIPFQVLILPILDMQTHYVRPRDSVISLLLACTPMVCSLKKTTSVLDEIKLHKGPPVFSEQERYRLIGAIKWVDQLVEGAPYVTTLETLRKHSCDFAAHGDDVTFTSDGSDPYHMVKVAGCYKEFKRTEGISTTELLSRILKRMESLEENQVHSGSPHRVKPLRRSRSVDSFLVTSLASLQNQTTPSETNQNHAAVTTAESPTQSDFGWTNCGIPYMPNTLRITQFSMGSLDSYGLREPGPDDVVVYAPGAFDLFHIGHLSFLEKCLDLGNYILIGLHSDSLLVINRVTFYFFPFGRLLRMKTADWGLSLLYRNDYSQFWPVEGFLLPPILNSLFIFCFETFDGYCFINFPFSSQYVCNVVIDAPYKITGRFLDHFKVNYVVVGKDTELRLLTNGEDPMKIPKQRGIFRRIDSGSDVTTSSVVARILKNRFDYEKRNRSKEARESEAITSLNRTSEGLCL</sequence>
<dbReference type="InterPro" id="IPR044608">
    <property type="entry name" value="Ect1/PCYT2"/>
</dbReference>
<evidence type="ECO:0000256" key="1">
    <source>
        <dbReference type="ARBA" id="ARBA00005189"/>
    </source>
</evidence>
<evidence type="ECO:0000256" key="4">
    <source>
        <dbReference type="ARBA" id="ARBA00022679"/>
    </source>
</evidence>
<dbReference type="SUPFAM" id="SSF52374">
    <property type="entry name" value="Nucleotidylyl transferase"/>
    <property type="match status" value="2"/>
</dbReference>
<dbReference type="RefSeq" id="XP_009164323.1">
    <property type="nucleotide sequence ID" value="XM_009166059.1"/>
</dbReference>
<dbReference type="InterPro" id="IPR014729">
    <property type="entry name" value="Rossmann-like_a/b/a_fold"/>
</dbReference>
<evidence type="ECO:0000256" key="12">
    <source>
        <dbReference type="SAM" id="MobiDB-lite"/>
    </source>
</evidence>
<dbReference type="KEGG" id="ovi:T265_12884"/>
<dbReference type="GO" id="GO:0005737">
    <property type="term" value="C:cytoplasm"/>
    <property type="evidence" value="ECO:0007669"/>
    <property type="project" value="TreeGrafter"/>
</dbReference>
<dbReference type="GeneID" id="20327052"/>
<dbReference type="STRING" id="6198.A0A075A0Y6"/>
<evidence type="ECO:0000313" key="15">
    <source>
        <dbReference type="Proteomes" id="UP000054324"/>
    </source>
</evidence>
<comment type="similarity">
    <text evidence="2">Belongs to the cytidylyltransferase family.</text>
</comment>
<keyword evidence="8" id="KW-1208">Phospholipid metabolism</keyword>
<dbReference type="OrthoDB" id="40021at2759"/>
<feature type="domain" description="Cytidyltransferase-like" evidence="13">
    <location>
        <begin position="80"/>
        <end position="166"/>
    </location>
</feature>
<dbReference type="InterPro" id="IPR004821">
    <property type="entry name" value="Cyt_trans-like"/>
</dbReference>
<evidence type="ECO:0000256" key="11">
    <source>
        <dbReference type="ARBA" id="ARBA00031473"/>
    </source>
</evidence>
<evidence type="ECO:0000256" key="7">
    <source>
        <dbReference type="ARBA" id="ARBA00023209"/>
    </source>
</evidence>
<evidence type="ECO:0000256" key="2">
    <source>
        <dbReference type="ARBA" id="ARBA00010101"/>
    </source>
</evidence>
<keyword evidence="3" id="KW-0444">Lipid biosynthesis</keyword>
<proteinExistence type="inferred from homology"/>
<keyword evidence="6" id="KW-0443">Lipid metabolism</keyword>